<evidence type="ECO:0000313" key="2">
    <source>
        <dbReference type="Proteomes" id="UP000308600"/>
    </source>
</evidence>
<accession>A0ACD3A712</accession>
<name>A0ACD3A712_9AGAR</name>
<dbReference type="Proteomes" id="UP000308600">
    <property type="component" value="Unassembled WGS sequence"/>
</dbReference>
<feature type="non-terminal residue" evidence="1">
    <location>
        <position position="387"/>
    </location>
</feature>
<proteinExistence type="predicted"/>
<evidence type="ECO:0000313" key="1">
    <source>
        <dbReference type="EMBL" id="TFK61638.1"/>
    </source>
</evidence>
<protein>
    <submittedName>
        <fullName evidence="1">Uncharacterized protein</fullName>
    </submittedName>
</protein>
<sequence length="387" mass="43676">MLSCRDLYKIAERLALVLRNAEVPFGGMNMLFAGDFAQLAPAIGREYASLYTREISHTGTTLPEQKKAMGKALWHQVTTVVILRQNMRQHTESEDDTKFRTALGNMRYKSCTKEDIDFLRTRIHNPYDPKRPKITDERFRNASIIVSYNITKDTINNLGCTRFAQETGQDLSHFYSEDGMYVPDIDNMKPRKRKKYKLTSNIPSHVQKWLWNQPTCACDKHVPGCLSVCIGMPVMIRTNLATELCITKGQEGFVYNWISGKGIKGQDVLYTLFVRLANPPRNIQFEGLPQNVVPIYRTTTRVIVSLPIGPDIPVSRTQIEVLPNFSMTDYSSQGKTRPSNPVDLSNSRTHQHVYTALSRSSTAAGTLILQRLDAPTITGGVSSALRQ</sequence>
<gene>
    <name evidence="1" type="ORF">BDN72DRAFT_778034</name>
</gene>
<organism evidence="1 2">
    <name type="scientific">Pluteus cervinus</name>
    <dbReference type="NCBI Taxonomy" id="181527"/>
    <lineage>
        <taxon>Eukaryota</taxon>
        <taxon>Fungi</taxon>
        <taxon>Dikarya</taxon>
        <taxon>Basidiomycota</taxon>
        <taxon>Agaricomycotina</taxon>
        <taxon>Agaricomycetes</taxon>
        <taxon>Agaricomycetidae</taxon>
        <taxon>Agaricales</taxon>
        <taxon>Pluteineae</taxon>
        <taxon>Pluteaceae</taxon>
        <taxon>Pluteus</taxon>
    </lineage>
</organism>
<keyword evidence="2" id="KW-1185">Reference proteome</keyword>
<dbReference type="EMBL" id="ML208641">
    <property type="protein sequence ID" value="TFK61638.1"/>
    <property type="molecule type" value="Genomic_DNA"/>
</dbReference>
<reference evidence="1 2" key="1">
    <citation type="journal article" date="2019" name="Nat. Ecol. Evol.">
        <title>Megaphylogeny resolves global patterns of mushroom evolution.</title>
        <authorList>
            <person name="Varga T."/>
            <person name="Krizsan K."/>
            <person name="Foldi C."/>
            <person name="Dima B."/>
            <person name="Sanchez-Garcia M."/>
            <person name="Sanchez-Ramirez S."/>
            <person name="Szollosi G.J."/>
            <person name="Szarkandi J.G."/>
            <person name="Papp V."/>
            <person name="Albert L."/>
            <person name="Andreopoulos W."/>
            <person name="Angelini C."/>
            <person name="Antonin V."/>
            <person name="Barry K.W."/>
            <person name="Bougher N.L."/>
            <person name="Buchanan P."/>
            <person name="Buyck B."/>
            <person name="Bense V."/>
            <person name="Catcheside P."/>
            <person name="Chovatia M."/>
            <person name="Cooper J."/>
            <person name="Damon W."/>
            <person name="Desjardin D."/>
            <person name="Finy P."/>
            <person name="Geml J."/>
            <person name="Haridas S."/>
            <person name="Hughes K."/>
            <person name="Justo A."/>
            <person name="Karasinski D."/>
            <person name="Kautmanova I."/>
            <person name="Kiss B."/>
            <person name="Kocsube S."/>
            <person name="Kotiranta H."/>
            <person name="LaButti K.M."/>
            <person name="Lechner B.E."/>
            <person name="Liimatainen K."/>
            <person name="Lipzen A."/>
            <person name="Lukacs Z."/>
            <person name="Mihaltcheva S."/>
            <person name="Morgado L.N."/>
            <person name="Niskanen T."/>
            <person name="Noordeloos M.E."/>
            <person name="Ohm R.A."/>
            <person name="Ortiz-Santana B."/>
            <person name="Ovrebo C."/>
            <person name="Racz N."/>
            <person name="Riley R."/>
            <person name="Savchenko A."/>
            <person name="Shiryaev A."/>
            <person name="Soop K."/>
            <person name="Spirin V."/>
            <person name="Szebenyi C."/>
            <person name="Tomsovsky M."/>
            <person name="Tulloss R.E."/>
            <person name="Uehling J."/>
            <person name="Grigoriev I.V."/>
            <person name="Vagvolgyi C."/>
            <person name="Papp T."/>
            <person name="Martin F.M."/>
            <person name="Miettinen O."/>
            <person name="Hibbett D.S."/>
            <person name="Nagy L.G."/>
        </authorList>
    </citation>
    <scope>NUCLEOTIDE SEQUENCE [LARGE SCALE GENOMIC DNA]</scope>
    <source>
        <strain evidence="1 2">NL-1719</strain>
    </source>
</reference>